<dbReference type="Gene3D" id="3.40.50.720">
    <property type="entry name" value="NAD(P)-binding Rossmann-like Domain"/>
    <property type="match status" value="1"/>
</dbReference>
<dbReference type="EMBL" id="KN847493">
    <property type="protein sequence ID" value="KIW17993.1"/>
    <property type="molecule type" value="Genomic_DNA"/>
</dbReference>
<keyword evidence="3" id="KW-1185">Reference proteome</keyword>
<dbReference type="VEuPathDB" id="FungiDB:PV08_02279"/>
<dbReference type="InterPro" id="IPR051783">
    <property type="entry name" value="NAD(P)-dependent_oxidoreduct"/>
</dbReference>
<dbReference type="PANTHER" id="PTHR48079">
    <property type="entry name" value="PROTEIN YEEZ"/>
    <property type="match status" value="1"/>
</dbReference>
<organism evidence="2 3">
    <name type="scientific">Exophiala spinifera</name>
    <dbReference type="NCBI Taxonomy" id="91928"/>
    <lineage>
        <taxon>Eukaryota</taxon>
        <taxon>Fungi</taxon>
        <taxon>Dikarya</taxon>
        <taxon>Ascomycota</taxon>
        <taxon>Pezizomycotina</taxon>
        <taxon>Eurotiomycetes</taxon>
        <taxon>Chaetothyriomycetidae</taxon>
        <taxon>Chaetothyriales</taxon>
        <taxon>Herpotrichiellaceae</taxon>
        <taxon>Exophiala</taxon>
    </lineage>
</organism>
<dbReference type="RefSeq" id="XP_016238209.1">
    <property type="nucleotide sequence ID" value="XM_016376639.1"/>
</dbReference>
<dbReference type="InterPro" id="IPR036291">
    <property type="entry name" value="NAD(P)-bd_dom_sf"/>
</dbReference>
<dbReference type="HOGENOM" id="CLU_685169_0_0_1"/>
<protein>
    <recommendedName>
        <fullName evidence="1">NAD-dependent epimerase/dehydratase domain-containing protein</fullName>
    </recommendedName>
</protein>
<evidence type="ECO:0000313" key="3">
    <source>
        <dbReference type="Proteomes" id="UP000053328"/>
    </source>
</evidence>
<evidence type="ECO:0000313" key="2">
    <source>
        <dbReference type="EMBL" id="KIW17993.1"/>
    </source>
</evidence>
<sequence>MAAEEESKTVLVTGANGVIGSAVCRAFSHAGWKTYGLLRSQTSLPDLVREEIIPVVGSAADTSAWISRLPAIDVIVSCSEDISNYESHFNDVLSMIMQISQLSREQRGHNKTRPLVIFSSGCKDYGTTLRHGDPALAPHTEDSPLNSPAMLQKRTQCSLSMFNHAVDFDAVVTRPTTVFGRSGSWYAVIFQLAEAAEAAGQSELTIHSTPNSILHGTHVDDVAVAYLAIAEAPRDTVAGQVYNISAHRYETLEEIARVVETNHNIKVVFSDPGPADQHKFGVNSVFNFPQWVDSTKIRRQLGWTDRKPLFHVGYDVYRKAFEQAKKDGSDQYWRNNGYVELLRDERYHFREGK</sequence>
<dbReference type="OrthoDB" id="2735536at2759"/>
<dbReference type="Pfam" id="PF01370">
    <property type="entry name" value="Epimerase"/>
    <property type="match status" value="1"/>
</dbReference>
<accession>A0A0D2BGA9</accession>
<dbReference type="GO" id="GO:0004029">
    <property type="term" value="F:aldehyde dehydrogenase (NAD+) activity"/>
    <property type="evidence" value="ECO:0007669"/>
    <property type="project" value="TreeGrafter"/>
</dbReference>
<feature type="domain" description="NAD-dependent epimerase/dehydratase" evidence="1">
    <location>
        <begin position="10"/>
        <end position="244"/>
    </location>
</feature>
<dbReference type="PANTHER" id="PTHR48079:SF3">
    <property type="entry name" value="NAD-DEPENDENT EPIMERASE_DEHYDRATASE DOMAIN-CONTAINING PROTEIN"/>
    <property type="match status" value="1"/>
</dbReference>
<proteinExistence type="predicted"/>
<dbReference type="InterPro" id="IPR001509">
    <property type="entry name" value="Epimerase_deHydtase"/>
</dbReference>
<dbReference type="AlphaFoldDB" id="A0A0D2BGA9"/>
<reference evidence="2 3" key="1">
    <citation type="submission" date="2015-01" db="EMBL/GenBank/DDBJ databases">
        <title>The Genome Sequence of Exophiala spinifera CBS89968.</title>
        <authorList>
            <consortium name="The Broad Institute Genomics Platform"/>
            <person name="Cuomo C."/>
            <person name="de Hoog S."/>
            <person name="Gorbushina A."/>
            <person name="Stielow B."/>
            <person name="Teixiera M."/>
            <person name="Abouelleil A."/>
            <person name="Chapman S.B."/>
            <person name="Priest M."/>
            <person name="Young S.K."/>
            <person name="Wortman J."/>
            <person name="Nusbaum C."/>
            <person name="Birren B."/>
        </authorList>
    </citation>
    <scope>NUCLEOTIDE SEQUENCE [LARGE SCALE GENOMIC DNA]</scope>
    <source>
        <strain evidence="2 3">CBS 89968</strain>
    </source>
</reference>
<dbReference type="GeneID" id="27329362"/>
<evidence type="ECO:0000259" key="1">
    <source>
        <dbReference type="Pfam" id="PF01370"/>
    </source>
</evidence>
<dbReference type="GO" id="GO:0005737">
    <property type="term" value="C:cytoplasm"/>
    <property type="evidence" value="ECO:0007669"/>
    <property type="project" value="TreeGrafter"/>
</dbReference>
<dbReference type="SUPFAM" id="SSF51735">
    <property type="entry name" value="NAD(P)-binding Rossmann-fold domains"/>
    <property type="match status" value="1"/>
</dbReference>
<dbReference type="Proteomes" id="UP000053328">
    <property type="component" value="Unassembled WGS sequence"/>
</dbReference>
<gene>
    <name evidence="2" type="ORF">PV08_02279</name>
</gene>
<name>A0A0D2BGA9_9EURO</name>